<name>A0ACC2V3I5_9TREE</name>
<gene>
    <name evidence="1" type="ORF">QFC21_006336</name>
</gene>
<accession>A0ACC2V3I5</accession>
<dbReference type="Proteomes" id="UP001227268">
    <property type="component" value="Unassembled WGS sequence"/>
</dbReference>
<dbReference type="EMBL" id="JASBWT010000029">
    <property type="protein sequence ID" value="KAJ9093739.1"/>
    <property type="molecule type" value="Genomic_DNA"/>
</dbReference>
<comment type="caution">
    <text evidence="1">The sequence shown here is derived from an EMBL/GenBank/DDBJ whole genome shotgun (WGS) entry which is preliminary data.</text>
</comment>
<organism evidence="1 2">
    <name type="scientific">Naganishia friedmannii</name>
    <dbReference type="NCBI Taxonomy" id="89922"/>
    <lineage>
        <taxon>Eukaryota</taxon>
        <taxon>Fungi</taxon>
        <taxon>Dikarya</taxon>
        <taxon>Basidiomycota</taxon>
        <taxon>Agaricomycotina</taxon>
        <taxon>Tremellomycetes</taxon>
        <taxon>Filobasidiales</taxon>
        <taxon>Filobasidiaceae</taxon>
        <taxon>Naganishia</taxon>
    </lineage>
</organism>
<evidence type="ECO:0000313" key="1">
    <source>
        <dbReference type="EMBL" id="KAJ9093739.1"/>
    </source>
</evidence>
<sequence length="289" mass="32917">MPPRPVRSTQGPISNQGAGGTPALDASSRSDSSISTAPSSSPVTPRGNPIAASALERGVSEAYEPLPEQLATSEDNRRLNDLVARLQQQLEDMQNNANRSARHVTIEQDERPIKEDFMAPTDYTTTGSRSKIKSSDLPKFYGKDHEDVDQWIEKVTAIFEYSNMRNNELLQHLPMILQGNALQWFTQLGARRHRYATWKEWQDAIRNAFYMPNHKANLRSRHENVGKMLTIARKKSKNVWEEMDHMYEEPEQPVDAENVTFDAAPLTQLLSDKERQAIIDKYFASKEYL</sequence>
<evidence type="ECO:0000313" key="2">
    <source>
        <dbReference type="Proteomes" id="UP001227268"/>
    </source>
</evidence>
<proteinExistence type="predicted"/>
<keyword evidence="2" id="KW-1185">Reference proteome</keyword>
<protein>
    <submittedName>
        <fullName evidence="1">Uncharacterized protein</fullName>
    </submittedName>
</protein>
<reference evidence="1" key="1">
    <citation type="submission" date="2023-04" db="EMBL/GenBank/DDBJ databases">
        <title>Draft Genome sequencing of Naganishia species isolated from polar environments using Oxford Nanopore Technology.</title>
        <authorList>
            <person name="Leo P."/>
            <person name="Venkateswaran K."/>
        </authorList>
    </citation>
    <scope>NUCLEOTIDE SEQUENCE</scope>
    <source>
        <strain evidence="1">MNA-CCFEE 5423</strain>
    </source>
</reference>